<organism evidence="11 12">
    <name type="scientific">Cavenderia fasciculata</name>
    <name type="common">Slime mold</name>
    <name type="synonym">Dictyostelium fasciculatum</name>
    <dbReference type="NCBI Taxonomy" id="261658"/>
    <lineage>
        <taxon>Eukaryota</taxon>
        <taxon>Amoebozoa</taxon>
        <taxon>Evosea</taxon>
        <taxon>Eumycetozoa</taxon>
        <taxon>Dictyostelia</taxon>
        <taxon>Acytosteliales</taxon>
        <taxon>Cavenderiaceae</taxon>
        <taxon>Cavenderia</taxon>
    </lineage>
</organism>
<keyword evidence="1" id="KW-0479">Metal-binding</keyword>
<accession>F4Q2J2</accession>
<dbReference type="SMART" id="SM00717">
    <property type="entry name" value="SANT"/>
    <property type="match status" value="2"/>
</dbReference>
<dbReference type="GO" id="GO:0045944">
    <property type="term" value="P:positive regulation of transcription by RNA polymerase II"/>
    <property type="evidence" value="ECO:0007669"/>
    <property type="project" value="TreeGrafter"/>
</dbReference>
<dbReference type="Pfam" id="PF13921">
    <property type="entry name" value="Myb_DNA-bind_6"/>
    <property type="match status" value="1"/>
</dbReference>
<dbReference type="EMBL" id="GL883021">
    <property type="protein sequence ID" value="EGG16671.1"/>
    <property type="molecule type" value="Genomic_DNA"/>
</dbReference>
<dbReference type="STRING" id="1054147.F4Q2J2"/>
<keyword evidence="4" id="KW-0862">Zinc</keyword>
<dbReference type="PROSITE" id="PS01359">
    <property type="entry name" value="ZF_PHD_1"/>
    <property type="match status" value="1"/>
</dbReference>
<dbReference type="InterPro" id="IPR001005">
    <property type="entry name" value="SANT/Myb"/>
</dbReference>
<feature type="compositionally biased region" description="Polar residues" evidence="7">
    <location>
        <begin position="915"/>
        <end position="927"/>
    </location>
</feature>
<protein>
    <submittedName>
        <fullName evidence="11">Myb domain-containing protein</fullName>
    </submittedName>
</protein>
<feature type="compositionally biased region" description="Low complexity" evidence="7">
    <location>
        <begin position="317"/>
        <end position="333"/>
    </location>
</feature>
<dbReference type="PANTHER" id="PTHR45614:SF291">
    <property type="entry name" value="MYB-LIKE PROTEIN AA"/>
    <property type="match status" value="1"/>
</dbReference>
<dbReference type="RefSeq" id="XP_004355145.1">
    <property type="nucleotide sequence ID" value="XM_004355093.1"/>
</dbReference>
<dbReference type="Gene3D" id="1.10.10.60">
    <property type="entry name" value="Homeodomain-like"/>
    <property type="match status" value="2"/>
</dbReference>
<dbReference type="OrthoDB" id="2143914at2759"/>
<keyword evidence="2" id="KW-0677">Repeat</keyword>
<dbReference type="PANTHER" id="PTHR45614">
    <property type="entry name" value="MYB PROTEIN-RELATED"/>
    <property type="match status" value="1"/>
</dbReference>
<feature type="compositionally biased region" description="Polar residues" evidence="7">
    <location>
        <begin position="753"/>
        <end position="764"/>
    </location>
</feature>
<dbReference type="SUPFAM" id="SSF48371">
    <property type="entry name" value="ARM repeat"/>
    <property type="match status" value="1"/>
</dbReference>
<sequence>MEYSDNNIYHPTFIGQPHLVNNATGPAMAQLYQPMLTATAPQPIYNYYGQSHMPQQHHQHQIQPQQQIQQMPQGMMQNTSYVMPSVPSPSMFMNPTTTNNNNNNNNTTSSIYTSNSASTYALAPSSMIDNSHQQQQQQPIPIHQNIQHQQQNIPILQQQQQQMPQFGYYVQQQPLISPIPSPLFYSHPQQIVNNNPTQQQLSNSNNNNNTAMEIASTPTTMIQNTSPNSSSLSIGNNNNNNNNVTSSPNNNNNNSGNTGTSQIMTKNRILINPLPLHTLSNLNSNSTSSSGGASSPRSASTTPKQKPYSPRNTKAKPSPQQQLHSHQLPLSPSAIKAGISSLPTYPAGGQTSPRQYNRTPRMVDGSLVADSNAFNSPRISSAATSPLSSSPITMNSILTSAQFNLINSSGEITDKMATTMTISDPLTPQQQQQMFYQQQQPNLPLTPKQHQQILSESTTSNICPAATYLSNSGQIAPSLPLQQQQQQQQPTIINNNNGSFLGYQPISVSDNTSNSSLDEYCPMTSSPVQLNADDTNMVGQLAHHLQNTMGGAVSTAMSTGSVPLQMQTLPILTPCGRCGNSVTTNDQAIACYSCAHLFHHVCVVSHSGQQWQCTYCNQIQTDPQVHLMQQLQFNWNDQMSSSPLHITSSLPPPPNHMIMPQQQLQDTTMQQLISPVVSQTPTTMVTSQQAIVLLPKDHDHHSVNDNNSDDDEQDDDDDDEDEEEEEKMDKTSDEDEEDEDDDDEDDDEEEEVMTTNSPASTPRGSSKGHWSKEEDELLKNLVDIHGTKKWKYIASLLTLRNGRQCRERWSNQLDPTIKRDAWTLNEDRIILEAHAKHGNKWAEISKLLPGRTNCAIKNHWNSTMKRKITKNQYDLTLINVDSSTIEAIKNESASKKKVTPLIVAVSNSSNNNNNTIKSPRPSTRQPNTPRQSSDQQQQQQQIPLTSQTTTTTTTMIIPKIQSFDQLQQFQQQQQQQQQTNMNDHDGDLHLPTLVSINTDDQHFSTSTTSTTNNNMTSSSSPFSQQPPSSPPKPCYICETISFIRPKSSDNKVHSLTMEHCAHFNVQYPHNYSTEKVYGLCNQHYVCYKRNTKTTTVDGNSPRLIIEDPVQRELREAGLWPDLADIDRMKMETKTDTSKINLLNLYTVLHQTKNLPIEKSYLALYEAFNIKAKTKKNQVGAGGVPEKVDDINKKLVKNNIKFKIKNLLLTYPHLQFYGGVKEFHLGRLQKVPEVLLVKNNHHLKMRFQESD</sequence>
<dbReference type="InterPro" id="IPR017930">
    <property type="entry name" value="Myb_dom"/>
</dbReference>
<feature type="domain" description="Myb-like" evidence="9">
    <location>
        <begin position="767"/>
        <end position="813"/>
    </location>
</feature>
<feature type="domain" description="Myb-like" evidence="9">
    <location>
        <begin position="814"/>
        <end position="864"/>
    </location>
</feature>
<evidence type="ECO:0000259" key="10">
    <source>
        <dbReference type="PROSITE" id="PS51294"/>
    </source>
</evidence>
<evidence type="ECO:0000256" key="6">
    <source>
        <dbReference type="PROSITE-ProRule" id="PRU00175"/>
    </source>
</evidence>
<evidence type="ECO:0000259" key="9">
    <source>
        <dbReference type="PROSITE" id="PS50090"/>
    </source>
</evidence>
<dbReference type="InterPro" id="IPR001841">
    <property type="entry name" value="Znf_RING"/>
</dbReference>
<reference evidence="12" key="1">
    <citation type="journal article" date="2011" name="Genome Res.">
        <title>Phylogeny-wide analysis of social amoeba genomes highlights ancient origins for complex intercellular communication.</title>
        <authorList>
            <person name="Heidel A.J."/>
            <person name="Lawal H.M."/>
            <person name="Felder M."/>
            <person name="Schilde C."/>
            <person name="Helps N.R."/>
            <person name="Tunggal B."/>
            <person name="Rivero F."/>
            <person name="John U."/>
            <person name="Schleicher M."/>
            <person name="Eichinger L."/>
            <person name="Platzer M."/>
            <person name="Noegel A.A."/>
            <person name="Schaap P."/>
            <person name="Gloeckner G."/>
        </authorList>
    </citation>
    <scope>NUCLEOTIDE SEQUENCE [LARGE SCALE GENOMIC DNA]</scope>
    <source>
        <strain evidence="12">SH3</strain>
    </source>
</reference>
<dbReference type="Proteomes" id="UP000007797">
    <property type="component" value="Unassembled WGS sequence"/>
</dbReference>
<evidence type="ECO:0000256" key="7">
    <source>
        <dbReference type="SAM" id="MobiDB-lite"/>
    </source>
</evidence>
<dbReference type="SUPFAM" id="SSF46689">
    <property type="entry name" value="Homeodomain-like"/>
    <property type="match status" value="1"/>
</dbReference>
<evidence type="ECO:0000256" key="3">
    <source>
        <dbReference type="ARBA" id="ARBA00022771"/>
    </source>
</evidence>
<feature type="region of interest" description="Disordered" evidence="7">
    <location>
        <begin position="698"/>
        <end position="771"/>
    </location>
</feature>
<dbReference type="CDD" id="cd00167">
    <property type="entry name" value="SANT"/>
    <property type="match status" value="2"/>
</dbReference>
<proteinExistence type="predicted"/>
<name>F4Q2J2_CACFS</name>
<gene>
    <name evidence="11" type="primary">mybAA</name>
    <name evidence="11" type="ORF">DFA_07649</name>
</gene>
<dbReference type="KEGG" id="dfa:DFA_07649"/>
<feature type="region of interest" description="Disordered" evidence="7">
    <location>
        <begin position="905"/>
        <end position="950"/>
    </location>
</feature>
<feature type="compositionally biased region" description="Low complexity" evidence="7">
    <location>
        <begin position="224"/>
        <end position="261"/>
    </location>
</feature>
<feature type="compositionally biased region" description="Acidic residues" evidence="7">
    <location>
        <begin position="707"/>
        <end position="752"/>
    </location>
</feature>
<feature type="region of interest" description="Disordered" evidence="7">
    <location>
        <begin position="280"/>
        <end position="357"/>
    </location>
</feature>
<dbReference type="PROSITE" id="PS50090">
    <property type="entry name" value="MYB_LIKE"/>
    <property type="match status" value="2"/>
</dbReference>
<evidence type="ECO:0000259" key="8">
    <source>
        <dbReference type="PROSITE" id="PS50089"/>
    </source>
</evidence>
<dbReference type="PROSITE" id="PS50089">
    <property type="entry name" value="ZF_RING_2"/>
    <property type="match status" value="1"/>
</dbReference>
<feature type="domain" description="HTH myb-type" evidence="10">
    <location>
        <begin position="814"/>
        <end position="868"/>
    </location>
</feature>
<evidence type="ECO:0000313" key="12">
    <source>
        <dbReference type="Proteomes" id="UP000007797"/>
    </source>
</evidence>
<feature type="compositionally biased region" description="Low complexity" evidence="7">
    <location>
        <begin position="967"/>
        <end position="978"/>
    </location>
</feature>
<dbReference type="AlphaFoldDB" id="F4Q2J2"/>
<keyword evidence="12" id="KW-1185">Reference proteome</keyword>
<dbReference type="InterPro" id="IPR019786">
    <property type="entry name" value="Zinc_finger_PHD-type_CS"/>
</dbReference>
<evidence type="ECO:0000256" key="2">
    <source>
        <dbReference type="ARBA" id="ARBA00022737"/>
    </source>
</evidence>
<feature type="region of interest" description="Disordered" evidence="7">
    <location>
        <begin position="967"/>
        <end position="1031"/>
    </location>
</feature>
<dbReference type="GO" id="GO:0008270">
    <property type="term" value="F:zinc ion binding"/>
    <property type="evidence" value="ECO:0007669"/>
    <property type="project" value="UniProtKB-KW"/>
</dbReference>
<feature type="compositionally biased region" description="Low complexity" evidence="7">
    <location>
        <begin position="928"/>
        <end position="950"/>
    </location>
</feature>
<dbReference type="GeneID" id="14869002"/>
<dbReference type="InterPro" id="IPR009057">
    <property type="entry name" value="Homeodomain-like_sf"/>
</dbReference>
<dbReference type="GO" id="GO:0000278">
    <property type="term" value="P:mitotic cell cycle"/>
    <property type="evidence" value="ECO:0007669"/>
    <property type="project" value="TreeGrafter"/>
</dbReference>
<dbReference type="PROSITE" id="PS51294">
    <property type="entry name" value="HTH_MYB"/>
    <property type="match status" value="2"/>
</dbReference>
<dbReference type="OMA" id="AWTLNED"/>
<dbReference type="InterPro" id="IPR050560">
    <property type="entry name" value="MYB_TF"/>
</dbReference>
<feature type="compositionally biased region" description="Low complexity" evidence="7">
    <location>
        <begin position="280"/>
        <end position="303"/>
    </location>
</feature>
<feature type="compositionally biased region" description="Low complexity" evidence="7">
    <location>
        <begin position="1003"/>
        <end position="1026"/>
    </location>
</feature>
<dbReference type="FunFam" id="1.10.10.60:FF:000010">
    <property type="entry name" value="Transcriptional activator Myb isoform A"/>
    <property type="match status" value="1"/>
</dbReference>
<dbReference type="GO" id="GO:0000981">
    <property type="term" value="F:DNA-binding transcription factor activity, RNA polymerase II-specific"/>
    <property type="evidence" value="ECO:0007669"/>
    <property type="project" value="TreeGrafter"/>
</dbReference>
<evidence type="ECO:0000256" key="5">
    <source>
        <dbReference type="ARBA" id="ARBA00023125"/>
    </source>
</evidence>
<evidence type="ECO:0000256" key="4">
    <source>
        <dbReference type="ARBA" id="ARBA00022833"/>
    </source>
</evidence>
<dbReference type="GO" id="GO:0000978">
    <property type="term" value="F:RNA polymerase II cis-regulatory region sequence-specific DNA binding"/>
    <property type="evidence" value="ECO:0007669"/>
    <property type="project" value="TreeGrafter"/>
</dbReference>
<dbReference type="GO" id="GO:0005634">
    <property type="term" value="C:nucleus"/>
    <property type="evidence" value="ECO:0007669"/>
    <property type="project" value="TreeGrafter"/>
</dbReference>
<feature type="region of interest" description="Disordered" evidence="7">
    <location>
        <begin position="220"/>
        <end position="261"/>
    </location>
</feature>
<dbReference type="InterPro" id="IPR016024">
    <property type="entry name" value="ARM-type_fold"/>
</dbReference>
<feature type="domain" description="HTH myb-type" evidence="10">
    <location>
        <begin position="767"/>
        <end position="813"/>
    </location>
</feature>
<evidence type="ECO:0000313" key="11">
    <source>
        <dbReference type="EMBL" id="EGG16671.1"/>
    </source>
</evidence>
<evidence type="ECO:0000256" key="1">
    <source>
        <dbReference type="ARBA" id="ARBA00022723"/>
    </source>
</evidence>
<feature type="domain" description="RING-type" evidence="8">
    <location>
        <begin position="575"/>
        <end position="617"/>
    </location>
</feature>
<keyword evidence="3 6" id="KW-0863">Zinc-finger</keyword>
<keyword evidence="5" id="KW-0238">DNA-binding</keyword>